<gene>
    <name evidence="3" type="ORF">AW08_03364</name>
</gene>
<dbReference type="Gene3D" id="3.30.300.90">
    <property type="entry name" value="BolA-like"/>
    <property type="match status" value="1"/>
</dbReference>
<comment type="similarity">
    <text evidence="1 2">Belongs to the BolA/IbaG family.</text>
</comment>
<dbReference type="InterPro" id="IPR036065">
    <property type="entry name" value="BolA-like_sf"/>
</dbReference>
<organism evidence="3 4">
    <name type="scientific">Candidatus Accumulibacter adjunctus</name>
    <dbReference type="NCBI Taxonomy" id="1454001"/>
    <lineage>
        <taxon>Bacteria</taxon>
        <taxon>Pseudomonadati</taxon>
        <taxon>Pseudomonadota</taxon>
        <taxon>Betaproteobacteria</taxon>
        <taxon>Candidatus Accumulibacter</taxon>
    </lineage>
</organism>
<comment type="caution">
    <text evidence="3">The sequence shown here is derived from an EMBL/GenBank/DDBJ whole genome shotgun (WGS) entry which is preliminary data.</text>
</comment>
<dbReference type="EMBL" id="JFAX01000026">
    <property type="protein sequence ID" value="EXI65201.1"/>
    <property type="molecule type" value="Genomic_DNA"/>
</dbReference>
<evidence type="ECO:0000256" key="2">
    <source>
        <dbReference type="RuleBase" id="RU003860"/>
    </source>
</evidence>
<name>A0A011MRI0_9PROT</name>
<dbReference type="SUPFAM" id="SSF82657">
    <property type="entry name" value="BolA-like"/>
    <property type="match status" value="1"/>
</dbReference>
<evidence type="ECO:0000313" key="4">
    <source>
        <dbReference type="Proteomes" id="UP000020218"/>
    </source>
</evidence>
<dbReference type="InterPro" id="IPR002634">
    <property type="entry name" value="BolA"/>
</dbReference>
<protein>
    <submittedName>
        <fullName evidence="3">Transcriptional regulator BolA</fullName>
    </submittedName>
</protein>
<dbReference type="Pfam" id="PF01722">
    <property type="entry name" value="BolA"/>
    <property type="match status" value="1"/>
</dbReference>
<dbReference type="STRING" id="1454001.AW08_03364"/>
<dbReference type="PANTHER" id="PTHR46229:SF2">
    <property type="entry name" value="BOLA-LIKE PROTEIN 1"/>
    <property type="match status" value="1"/>
</dbReference>
<dbReference type="InterPro" id="IPR050961">
    <property type="entry name" value="BolA/IbaG_stress_morph_reg"/>
</dbReference>
<evidence type="ECO:0000313" key="3">
    <source>
        <dbReference type="EMBL" id="EXI65201.1"/>
    </source>
</evidence>
<sequence length="82" mass="9284">MMHPERVQQLIAAGLPCEHLQVSGDGHHFEALIVSESFAGRNRVQRQQLVNRILQQHFDSGELHALSMKTQTPAEWRDASRG</sequence>
<dbReference type="PATRIC" id="fig|1454001.3.peg.3406"/>
<keyword evidence="4" id="KW-1185">Reference proteome</keyword>
<reference evidence="3" key="1">
    <citation type="submission" date="2014-02" db="EMBL/GenBank/DDBJ databases">
        <title>Expanding our view of genomic diversity in Candidatus Accumulibacter clades.</title>
        <authorList>
            <person name="Skennerton C.T."/>
            <person name="Barr J.J."/>
            <person name="Slater F.R."/>
            <person name="Bond P.L."/>
            <person name="Tyson G.W."/>
        </authorList>
    </citation>
    <scope>NUCLEOTIDE SEQUENCE [LARGE SCALE GENOMIC DNA]</scope>
</reference>
<dbReference type="PANTHER" id="PTHR46229">
    <property type="entry name" value="BOLA TRANSCRIPTION REGULATOR"/>
    <property type="match status" value="1"/>
</dbReference>
<evidence type="ECO:0000256" key="1">
    <source>
        <dbReference type="ARBA" id="ARBA00005578"/>
    </source>
</evidence>
<dbReference type="PIRSF" id="PIRSF003113">
    <property type="entry name" value="BolA"/>
    <property type="match status" value="1"/>
</dbReference>
<accession>A0A011MRI0</accession>
<proteinExistence type="inferred from homology"/>
<dbReference type="Proteomes" id="UP000020218">
    <property type="component" value="Unassembled WGS sequence"/>
</dbReference>
<dbReference type="AlphaFoldDB" id="A0A011MRI0"/>